<proteinExistence type="predicted"/>
<dbReference type="PROSITE" id="PS00041">
    <property type="entry name" value="HTH_ARAC_FAMILY_1"/>
    <property type="match status" value="1"/>
</dbReference>
<reference evidence="5" key="1">
    <citation type="submission" date="2007-10" db="EMBL/GenBank/DDBJ databases">
        <authorList>
            <person name="Fulton L."/>
            <person name="Clifton S."/>
            <person name="Fulton B."/>
            <person name="Xu J."/>
            <person name="Minx P."/>
            <person name="Pepin K.H."/>
            <person name="Johnson M."/>
            <person name="Thiruvilangam P."/>
            <person name="Bhonagiri V."/>
            <person name="Nash W.E."/>
            <person name="Mardis E.R."/>
            <person name="Wilson R.K."/>
        </authorList>
    </citation>
    <scope>NUCLEOTIDE SEQUENCE [LARGE SCALE GENOMIC DNA]</scope>
    <source>
        <strain evidence="5">DSM 15702</strain>
    </source>
</reference>
<protein>
    <submittedName>
        <fullName evidence="5">Transcriptional regulator, AraC family</fullName>
    </submittedName>
</protein>
<evidence type="ECO:0000256" key="2">
    <source>
        <dbReference type="ARBA" id="ARBA00023125"/>
    </source>
</evidence>
<dbReference type="Proteomes" id="UP000005326">
    <property type="component" value="Unassembled WGS sequence"/>
</dbReference>
<dbReference type="InterPro" id="IPR009057">
    <property type="entry name" value="Homeodomain-like_sf"/>
</dbReference>
<dbReference type="SUPFAM" id="SSF46689">
    <property type="entry name" value="Homeodomain-like"/>
    <property type="match status" value="2"/>
</dbReference>
<dbReference type="InterPro" id="IPR018062">
    <property type="entry name" value="HTH_AraC-typ_CS"/>
</dbReference>
<feature type="domain" description="HTH araC/xylS-type" evidence="4">
    <location>
        <begin position="188"/>
        <end position="286"/>
    </location>
</feature>
<evidence type="ECO:0000313" key="5">
    <source>
        <dbReference type="EMBL" id="EDR99726.1"/>
    </source>
</evidence>
<dbReference type="EMBL" id="ABCA03000054">
    <property type="protein sequence ID" value="EDR99726.1"/>
    <property type="molecule type" value="Genomic_DNA"/>
</dbReference>
<dbReference type="InterPro" id="IPR014710">
    <property type="entry name" value="RmlC-like_jellyroll"/>
</dbReference>
<dbReference type="Pfam" id="PF12833">
    <property type="entry name" value="HTH_18"/>
    <property type="match status" value="1"/>
</dbReference>
<dbReference type="SUPFAM" id="SSF51215">
    <property type="entry name" value="Regulatory protein AraC"/>
    <property type="match status" value="1"/>
</dbReference>
<dbReference type="Gene3D" id="2.60.120.10">
    <property type="entry name" value="Jelly Rolls"/>
    <property type="match status" value="1"/>
</dbReference>
<dbReference type="InterPro" id="IPR003313">
    <property type="entry name" value="AraC-bd"/>
</dbReference>
<evidence type="ECO:0000313" key="6">
    <source>
        <dbReference type="Proteomes" id="UP000005326"/>
    </source>
</evidence>
<reference evidence="5" key="2">
    <citation type="submission" date="2014-06" db="EMBL/GenBank/DDBJ databases">
        <title>Draft genome sequence of Eubacterium siraeum (DSM 15702).</title>
        <authorList>
            <person name="Sudarsanam P."/>
            <person name="Ley R."/>
            <person name="Guruge J."/>
            <person name="Turnbaugh P.J."/>
            <person name="Mahowald M."/>
            <person name="Liep D."/>
            <person name="Gordon J."/>
        </authorList>
    </citation>
    <scope>NUCLEOTIDE SEQUENCE</scope>
    <source>
        <strain evidence="5">DSM 15702</strain>
    </source>
</reference>
<dbReference type="GO" id="GO:0043565">
    <property type="term" value="F:sequence-specific DNA binding"/>
    <property type="evidence" value="ECO:0007669"/>
    <property type="project" value="InterPro"/>
</dbReference>
<dbReference type="InterPro" id="IPR037923">
    <property type="entry name" value="HTH-like"/>
</dbReference>
<evidence type="ECO:0000256" key="1">
    <source>
        <dbReference type="ARBA" id="ARBA00023015"/>
    </source>
</evidence>
<dbReference type="InterPro" id="IPR018060">
    <property type="entry name" value="HTH_AraC"/>
</dbReference>
<sequence length="290" mass="32893">MILLRYNDFSTGGELILKFYDYPIISKEGSLPVFLVSVGLNEWQYHVICGNGDNYAKALYCTKGSGVLIMNGEKHIINPYTAFFIPAGCPHEYYSTDESWDTHWIKPSGKSCTDMLKALGFDKPKIFPLPKEEITYLDRCFRCMHEALLSDKVDGNFRASGYLYSFFIELSRLAAKGKGSVQIAPAVTKAIAYIDENYMKQPGLESISKAAGVSSQHLCRLFRQTLNCRPMEYITKRKIQAAKMLLAETRKTVEQIAEETGFCDSSYFCKIFKRFESITPSQFRNAEQAL</sequence>
<dbReference type="AlphaFoldDB" id="B0MR70"/>
<dbReference type="GO" id="GO:0003700">
    <property type="term" value="F:DNA-binding transcription factor activity"/>
    <property type="evidence" value="ECO:0007669"/>
    <property type="project" value="InterPro"/>
</dbReference>
<dbReference type="PANTHER" id="PTHR43280:SF2">
    <property type="entry name" value="HTH-TYPE TRANSCRIPTIONAL REGULATOR EXSA"/>
    <property type="match status" value="1"/>
</dbReference>
<evidence type="ECO:0000256" key="3">
    <source>
        <dbReference type="ARBA" id="ARBA00023163"/>
    </source>
</evidence>
<keyword evidence="1" id="KW-0805">Transcription regulation</keyword>
<dbReference type="InterPro" id="IPR020449">
    <property type="entry name" value="Tscrpt_reg_AraC-type_HTH"/>
</dbReference>
<keyword evidence="3" id="KW-0804">Transcription</keyword>
<comment type="caution">
    <text evidence="5">The sequence shown here is derived from an EMBL/GenBank/DDBJ whole genome shotgun (WGS) entry which is preliminary data.</text>
</comment>
<gene>
    <name evidence="5" type="ORF">EUBSIR_02337</name>
</gene>
<accession>B0MR70</accession>
<dbReference type="PROSITE" id="PS01124">
    <property type="entry name" value="HTH_ARAC_FAMILY_2"/>
    <property type="match status" value="1"/>
</dbReference>
<keyword evidence="6" id="KW-1185">Reference proteome</keyword>
<dbReference type="PRINTS" id="PR00032">
    <property type="entry name" value="HTHARAC"/>
</dbReference>
<keyword evidence="2" id="KW-0238">DNA-binding</keyword>
<dbReference type="Gene3D" id="1.10.10.60">
    <property type="entry name" value="Homeodomain-like"/>
    <property type="match status" value="2"/>
</dbReference>
<dbReference type="SMART" id="SM00342">
    <property type="entry name" value="HTH_ARAC"/>
    <property type="match status" value="1"/>
</dbReference>
<dbReference type="PANTHER" id="PTHR43280">
    <property type="entry name" value="ARAC-FAMILY TRANSCRIPTIONAL REGULATOR"/>
    <property type="match status" value="1"/>
</dbReference>
<evidence type="ECO:0000259" key="4">
    <source>
        <dbReference type="PROSITE" id="PS01124"/>
    </source>
</evidence>
<organism evidence="5 6">
    <name type="scientific">[Eubacterium] siraeum DSM 15702</name>
    <dbReference type="NCBI Taxonomy" id="428128"/>
    <lineage>
        <taxon>Bacteria</taxon>
        <taxon>Bacillati</taxon>
        <taxon>Bacillota</taxon>
        <taxon>Clostridia</taxon>
        <taxon>Eubacteriales</taxon>
        <taxon>Oscillospiraceae</taxon>
        <taxon>Oscillospiraceae incertae sedis</taxon>
    </lineage>
</organism>
<dbReference type="Pfam" id="PF02311">
    <property type="entry name" value="AraC_binding"/>
    <property type="match status" value="1"/>
</dbReference>
<name>B0MR70_9FIRM</name>